<name>A0A6L2K2G9_TANCI</name>
<protein>
    <submittedName>
        <fullName evidence="2">Retrovirus-related Pol polyprotein from transposon TNT 1-94</fullName>
    </submittedName>
</protein>
<evidence type="ECO:0000313" key="2">
    <source>
        <dbReference type="EMBL" id="GEU43060.1"/>
    </source>
</evidence>
<feature type="domain" description="Reverse transcriptase Ty1/copia-type" evidence="1">
    <location>
        <begin position="3"/>
        <end position="131"/>
    </location>
</feature>
<comment type="caution">
    <text evidence="2">The sequence shown here is derived from an EMBL/GenBank/DDBJ whole genome shotgun (WGS) entry which is preliminary data.</text>
</comment>
<dbReference type="EMBL" id="BKCJ010001656">
    <property type="protein sequence ID" value="GEU43060.1"/>
    <property type="molecule type" value="Genomic_DNA"/>
</dbReference>
<dbReference type="AlphaFoldDB" id="A0A6L2K2G9"/>
<accession>A0A6L2K2G9</accession>
<sequence>MLIKLKWIYKVKMDEFSRVLKNKARLVAQGFRQKEGINFEESFAPVTRIEAICIFVANAGHKSTTIYQMDVKTAFLNGELKEDVYVSQPKGFVVQDNPSHVYKLKKALYGLKQAPRPCDSVNTHMVEKSKLDEDLQGKPVDATLYRDMIGSLMYLTSRSTQFLGDKLVSWSSKKQKSIAISSTEDSDIHQLMEECSVEVPEEQKQNMENTMFDLVKICHHKQFLCIHDDVDNLIEGALDSKLLSINSQRLDKKEQEVKIVEEQPAERRNLAPILSTKEPENSLSMGYEHLSITPETESDEVTESNAENLLPIPSECGVTLKDKRECDELICEIYSTIDDYDNHSKILFDSNNDDLSSDDESFEDIEYVDASVPDPAIVSIEEENVVQQEEEDVDLEDISQVRDVVLREKLFSITRLISNIESLKDNSTPDCVLNSSKMRSGNITHANYSLPEYDSFRVEIEPDQERLINLVENNNSDSLNDPLLEEVDLFLFDNSIPPEPPDDNFDLEPEVISAVMEDIAEPDEHFNPGGEINVSTNNEDVDYFPFMFVIRIFFPYLILPEISPLFLSAESEDTIFDPGLSSGD</sequence>
<dbReference type="Pfam" id="PF07727">
    <property type="entry name" value="RVT_2"/>
    <property type="match status" value="1"/>
</dbReference>
<reference evidence="2" key="1">
    <citation type="journal article" date="2019" name="Sci. Rep.">
        <title>Draft genome of Tanacetum cinerariifolium, the natural source of mosquito coil.</title>
        <authorList>
            <person name="Yamashiro T."/>
            <person name="Shiraishi A."/>
            <person name="Satake H."/>
            <person name="Nakayama K."/>
        </authorList>
    </citation>
    <scope>NUCLEOTIDE SEQUENCE</scope>
</reference>
<dbReference type="InterPro" id="IPR013103">
    <property type="entry name" value="RVT_2"/>
</dbReference>
<proteinExistence type="predicted"/>
<gene>
    <name evidence="2" type="ORF">Tci_015038</name>
</gene>
<evidence type="ECO:0000259" key="1">
    <source>
        <dbReference type="Pfam" id="PF07727"/>
    </source>
</evidence>
<organism evidence="2">
    <name type="scientific">Tanacetum cinerariifolium</name>
    <name type="common">Dalmatian daisy</name>
    <name type="synonym">Chrysanthemum cinerariifolium</name>
    <dbReference type="NCBI Taxonomy" id="118510"/>
    <lineage>
        <taxon>Eukaryota</taxon>
        <taxon>Viridiplantae</taxon>
        <taxon>Streptophyta</taxon>
        <taxon>Embryophyta</taxon>
        <taxon>Tracheophyta</taxon>
        <taxon>Spermatophyta</taxon>
        <taxon>Magnoliopsida</taxon>
        <taxon>eudicotyledons</taxon>
        <taxon>Gunneridae</taxon>
        <taxon>Pentapetalae</taxon>
        <taxon>asterids</taxon>
        <taxon>campanulids</taxon>
        <taxon>Asterales</taxon>
        <taxon>Asteraceae</taxon>
        <taxon>Asteroideae</taxon>
        <taxon>Anthemideae</taxon>
        <taxon>Anthemidinae</taxon>
        <taxon>Tanacetum</taxon>
    </lineage>
</organism>